<dbReference type="AlphaFoldDB" id="A0A919XLZ3"/>
<dbReference type="RefSeq" id="WP_212958397.1">
    <property type="nucleotide sequence ID" value="NZ_BORQ01000005.1"/>
</dbReference>
<feature type="transmembrane region" description="Helical" evidence="1">
    <location>
        <begin position="63"/>
        <end position="83"/>
    </location>
</feature>
<keyword evidence="1" id="KW-0472">Membrane</keyword>
<gene>
    <name evidence="2" type="ORF">J2TS6_43810</name>
</gene>
<keyword evidence="1" id="KW-1133">Transmembrane helix</keyword>
<evidence type="ECO:0000256" key="1">
    <source>
        <dbReference type="SAM" id="Phobius"/>
    </source>
</evidence>
<proteinExistence type="predicted"/>
<organism evidence="2 3">
    <name type="scientific">Paenibacillus albilobatus</name>
    <dbReference type="NCBI Taxonomy" id="2716884"/>
    <lineage>
        <taxon>Bacteria</taxon>
        <taxon>Bacillati</taxon>
        <taxon>Bacillota</taxon>
        <taxon>Bacilli</taxon>
        <taxon>Bacillales</taxon>
        <taxon>Paenibacillaceae</taxon>
        <taxon>Paenibacillus</taxon>
    </lineage>
</organism>
<reference evidence="2" key="1">
    <citation type="submission" date="2021-03" db="EMBL/GenBank/DDBJ databases">
        <title>Antimicrobial resistance genes in bacteria isolated from Japanese honey, and their potential for conferring macrolide and lincosamide resistance in the American foulbrood pathogen Paenibacillus larvae.</title>
        <authorList>
            <person name="Okamoto M."/>
            <person name="Kumagai M."/>
            <person name="Kanamori H."/>
            <person name="Takamatsu D."/>
        </authorList>
    </citation>
    <scope>NUCLEOTIDE SEQUENCE</scope>
    <source>
        <strain evidence="2">J2TS6</strain>
    </source>
</reference>
<dbReference type="Proteomes" id="UP000679779">
    <property type="component" value="Unassembled WGS sequence"/>
</dbReference>
<feature type="transmembrane region" description="Helical" evidence="1">
    <location>
        <begin position="6"/>
        <end position="25"/>
    </location>
</feature>
<evidence type="ECO:0000313" key="3">
    <source>
        <dbReference type="Proteomes" id="UP000679779"/>
    </source>
</evidence>
<accession>A0A919XLZ3</accession>
<keyword evidence="1" id="KW-0812">Transmembrane</keyword>
<dbReference type="EMBL" id="BORQ01000005">
    <property type="protein sequence ID" value="GIO33240.1"/>
    <property type="molecule type" value="Genomic_DNA"/>
</dbReference>
<comment type="caution">
    <text evidence="2">The sequence shown here is derived from an EMBL/GenBank/DDBJ whole genome shotgun (WGS) entry which is preliminary data.</text>
</comment>
<name>A0A919XLZ3_9BACL</name>
<evidence type="ECO:0000313" key="2">
    <source>
        <dbReference type="EMBL" id="GIO33240.1"/>
    </source>
</evidence>
<sequence>MALLSWWINIFGIVISAVGTSLVFLGTPKDSTGHTVLQNSYVTRDEFEKDLKKMLMRGKLSKWGLAALLSGFVIQFAAQFLIYPS</sequence>
<keyword evidence="3" id="KW-1185">Reference proteome</keyword>
<protein>
    <submittedName>
        <fullName evidence="2">Uncharacterized protein</fullName>
    </submittedName>
</protein>